<proteinExistence type="predicted"/>
<dbReference type="AlphaFoldDB" id="A0A225WGU1"/>
<dbReference type="EMBL" id="NBNE01001001">
    <property type="protein sequence ID" value="OWZ16080.1"/>
    <property type="molecule type" value="Genomic_DNA"/>
</dbReference>
<reference evidence="3" key="1">
    <citation type="submission" date="2017-03" db="EMBL/GenBank/DDBJ databases">
        <title>Phytopthora megakarya and P. palmivora, two closely related causual agents of cacao black pod achieved similar genome size and gene model numbers by different mechanisms.</title>
        <authorList>
            <person name="Ali S."/>
            <person name="Shao J."/>
            <person name="Larry D.J."/>
            <person name="Kronmiller B."/>
            <person name="Shen D."/>
            <person name="Strem M.D."/>
            <person name="Melnick R.L."/>
            <person name="Guiltinan M.J."/>
            <person name="Tyler B.M."/>
            <person name="Meinhardt L.W."/>
            <person name="Bailey B.A."/>
        </authorList>
    </citation>
    <scope>NUCLEOTIDE SEQUENCE [LARGE SCALE GENOMIC DNA]</scope>
    <source>
        <strain evidence="3">zdho120</strain>
    </source>
</reference>
<feature type="region of interest" description="Disordered" evidence="1">
    <location>
        <begin position="122"/>
        <end position="148"/>
    </location>
</feature>
<comment type="caution">
    <text evidence="2">The sequence shown here is derived from an EMBL/GenBank/DDBJ whole genome shotgun (WGS) entry which is preliminary data.</text>
</comment>
<gene>
    <name evidence="2" type="ORF">PHMEG_00010175</name>
</gene>
<organism evidence="2 3">
    <name type="scientific">Phytophthora megakarya</name>
    <dbReference type="NCBI Taxonomy" id="4795"/>
    <lineage>
        <taxon>Eukaryota</taxon>
        <taxon>Sar</taxon>
        <taxon>Stramenopiles</taxon>
        <taxon>Oomycota</taxon>
        <taxon>Peronosporomycetes</taxon>
        <taxon>Peronosporales</taxon>
        <taxon>Peronosporaceae</taxon>
        <taxon>Phytophthora</taxon>
    </lineage>
</organism>
<accession>A0A225WGU1</accession>
<feature type="compositionally biased region" description="Polar residues" evidence="1">
    <location>
        <begin position="123"/>
        <end position="134"/>
    </location>
</feature>
<sequence>MCEHHREYQRRKVAERRAAKAPLQLAPRQCKYYAGCGNQRAPKKNGELHSFCQKHRRRQNTTQRDRHSRLKSAVVASPVYSSRLRRRSPHKMVEPSCHQILPSVNSKISNFQGVPVLARPHFSDSNPSSATGRQQAEGIDSITTTTTPLNKCGSSDRVADQTLESLADIAIAEQEELFRRREAEKRFKEKCAAIWAAHLINASTCNQ</sequence>
<dbReference type="Proteomes" id="UP000198211">
    <property type="component" value="Unassembled WGS sequence"/>
</dbReference>
<evidence type="ECO:0000313" key="2">
    <source>
        <dbReference type="EMBL" id="OWZ16080.1"/>
    </source>
</evidence>
<evidence type="ECO:0000256" key="1">
    <source>
        <dbReference type="SAM" id="MobiDB-lite"/>
    </source>
</evidence>
<protein>
    <submittedName>
        <fullName evidence="2">Uncharacterized protein</fullName>
    </submittedName>
</protein>
<evidence type="ECO:0000313" key="3">
    <source>
        <dbReference type="Proteomes" id="UP000198211"/>
    </source>
</evidence>
<dbReference type="OrthoDB" id="78957at2759"/>
<name>A0A225WGU1_9STRA</name>
<keyword evidence="3" id="KW-1185">Reference proteome</keyword>